<dbReference type="GO" id="GO:0032040">
    <property type="term" value="C:small-subunit processome"/>
    <property type="evidence" value="ECO:0000318"/>
    <property type="project" value="GO_Central"/>
</dbReference>
<dbReference type="Pfam" id="PF04000">
    <property type="entry name" value="Sas10_Utp3"/>
    <property type="match status" value="1"/>
</dbReference>
<dbReference type="PANTHER" id="PTHR13237:SF8">
    <property type="entry name" value="SOMETHING ABOUT SILENCING PROTEIN 10"/>
    <property type="match status" value="1"/>
</dbReference>
<reference evidence="2 3" key="1">
    <citation type="journal article" date="2011" name="Science">
        <title>The Selaginella genome identifies genetic changes associated with the evolution of vascular plants.</title>
        <authorList>
            <person name="Banks J.A."/>
            <person name="Nishiyama T."/>
            <person name="Hasebe M."/>
            <person name="Bowman J.L."/>
            <person name="Gribskov M."/>
            <person name="dePamphilis C."/>
            <person name="Albert V.A."/>
            <person name="Aono N."/>
            <person name="Aoyama T."/>
            <person name="Ambrose B.A."/>
            <person name="Ashton N.W."/>
            <person name="Axtell M.J."/>
            <person name="Barker E."/>
            <person name="Barker M.S."/>
            <person name="Bennetzen J.L."/>
            <person name="Bonawitz N.D."/>
            <person name="Chapple C."/>
            <person name="Cheng C."/>
            <person name="Correa L.G."/>
            <person name="Dacre M."/>
            <person name="DeBarry J."/>
            <person name="Dreyer I."/>
            <person name="Elias M."/>
            <person name="Engstrom E.M."/>
            <person name="Estelle M."/>
            <person name="Feng L."/>
            <person name="Finet C."/>
            <person name="Floyd S.K."/>
            <person name="Frommer W.B."/>
            <person name="Fujita T."/>
            <person name="Gramzow L."/>
            <person name="Gutensohn M."/>
            <person name="Harholt J."/>
            <person name="Hattori M."/>
            <person name="Heyl A."/>
            <person name="Hirai T."/>
            <person name="Hiwatashi Y."/>
            <person name="Ishikawa M."/>
            <person name="Iwata M."/>
            <person name="Karol K.G."/>
            <person name="Koehler B."/>
            <person name="Kolukisaoglu U."/>
            <person name="Kubo M."/>
            <person name="Kurata T."/>
            <person name="Lalonde S."/>
            <person name="Li K."/>
            <person name="Li Y."/>
            <person name="Litt A."/>
            <person name="Lyons E."/>
            <person name="Manning G."/>
            <person name="Maruyama T."/>
            <person name="Michael T.P."/>
            <person name="Mikami K."/>
            <person name="Miyazaki S."/>
            <person name="Morinaga S."/>
            <person name="Murata T."/>
            <person name="Mueller-Roeber B."/>
            <person name="Nelson D.R."/>
            <person name="Obara M."/>
            <person name="Oguri Y."/>
            <person name="Olmstead R.G."/>
            <person name="Onodera N."/>
            <person name="Petersen B.L."/>
            <person name="Pils B."/>
            <person name="Prigge M."/>
            <person name="Rensing S.A."/>
            <person name="Riano-Pachon D.M."/>
            <person name="Roberts A.W."/>
            <person name="Sato Y."/>
            <person name="Scheller H.V."/>
            <person name="Schulz B."/>
            <person name="Schulz C."/>
            <person name="Shakirov E.V."/>
            <person name="Shibagaki N."/>
            <person name="Shinohara N."/>
            <person name="Shippen D.E."/>
            <person name="Soerensen I."/>
            <person name="Sotooka R."/>
            <person name="Sugimoto N."/>
            <person name="Sugita M."/>
            <person name="Sumikawa N."/>
            <person name="Tanurdzic M."/>
            <person name="Theissen G."/>
            <person name="Ulvskov P."/>
            <person name="Wakazuki S."/>
            <person name="Weng J.K."/>
            <person name="Willats W.W."/>
            <person name="Wipf D."/>
            <person name="Wolf P.G."/>
            <person name="Yang L."/>
            <person name="Zimmer A.D."/>
            <person name="Zhu Q."/>
            <person name="Mitros T."/>
            <person name="Hellsten U."/>
            <person name="Loque D."/>
            <person name="Otillar R."/>
            <person name="Salamov A."/>
            <person name="Schmutz J."/>
            <person name="Shapiro H."/>
            <person name="Lindquist E."/>
            <person name="Lucas S."/>
            <person name="Rokhsar D."/>
            <person name="Grigoriev I.V."/>
        </authorList>
    </citation>
    <scope>NUCLEOTIDE SEQUENCE [LARGE SCALE GENOMIC DNA]</scope>
</reference>
<dbReference type="AlphaFoldDB" id="D8R7F0"/>
<sequence length="574" mass="66561">MSKKKKKFLKVHKRISGIFTSTMRSHINNKKSVNEYLSRGNIKEFHKNRDKLSLEPTDSGDDEELNPVFYLKGEESEDEEDEDMGEEELDDMAAKIEKQAKYLRQKTGIIEDEDEKEKADWGKRKRDYYRADNIDYEIQSSDDELPALEEDEARRIQQKIAESHRPEDFDQVSDEDIPEETDTLEKLVERSDQLVKDKVKDKTSDVPIEKVKKDFDSLSKDEKLQVVMSNAPELVGLLTELKEALHELEHKLEDGNFATREGKNYMEMKHMLLLSYCRTIVFYLLLKAEGRSVCDHPVIAKLVEIRTLLDKVRPIDKKLQQQIDKHMVLDTSKLPQQEDSAKDEVKESKATANGNHKSKHSRHNVQNAKPAEQPQFVGEESRNMLREMERLQEKARREQLLEQTRVSELQTGKRREAKRHRGLLDDLEDDLGALDQESQPKTISRVVAEAGKRQKKPKIISSDTDLPVKEHIGERRRKREVQTSGRAESPVEQSEDDDDGSLFPNQNLTCKRREGTLKPRWRRIVNTISQKGLEESTEEIQDDAWKGGDQKDKSGTSEWKQDHMERNPLVSAQI</sequence>
<evidence type="ECO:0000256" key="1">
    <source>
        <dbReference type="SAM" id="MobiDB-lite"/>
    </source>
</evidence>
<dbReference type="eggNOG" id="KOG3117">
    <property type="taxonomic scope" value="Eukaryota"/>
</dbReference>
<dbReference type="InterPro" id="IPR007146">
    <property type="entry name" value="Sas10/Utp3/C1D"/>
</dbReference>
<dbReference type="HOGENOM" id="CLU_029301_0_0_1"/>
<proteinExistence type="predicted"/>
<dbReference type="PANTHER" id="PTHR13237">
    <property type="entry name" value="SOMETHING ABOUT SILENCING PROTEIN 10-RELATED"/>
    <property type="match status" value="1"/>
</dbReference>
<feature type="region of interest" description="Disordered" evidence="1">
    <location>
        <begin position="529"/>
        <end position="574"/>
    </location>
</feature>
<gene>
    <name evidence="2" type="ORF">SELMODRAFT_408169</name>
</gene>
<dbReference type="STRING" id="88036.D8R7F0"/>
<feature type="region of interest" description="Disordered" evidence="1">
    <location>
        <begin position="328"/>
        <end position="379"/>
    </location>
</feature>
<dbReference type="InParanoid" id="D8R7F0"/>
<feature type="region of interest" description="Disordered" evidence="1">
    <location>
        <begin position="397"/>
        <end position="515"/>
    </location>
</feature>
<dbReference type="Gramene" id="EFJ31876">
    <property type="protein sequence ID" value="EFJ31876"/>
    <property type="gene ID" value="SELMODRAFT_408169"/>
</dbReference>
<evidence type="ECO:0000313" key="3">
    <source>
        <dbReference type="Proteomes" id="UP000001514"/>
    </source>
</evidence>
<dbReference type="Proteomes" id="UP000001514">
    <property type="component" value="Unassembled WGS sequence"/>
</dbReference>
<feature type="compositionally biased region" description="Basic and acidic residues" evidence="1">
    <location>
        <begin position="543"/>
        <end position="566"/>
    </location>
</feature>
<evidence type="ECO:0000313" key="2">
    <source>
        <dbReference type="EMBL" id="EFJ31876.1"/>
    </source>
</evidence>
<feature type="compositionally biased region" description="Basic and acidic residues" evidence="1">
    <location>
        <begin position="339"/>
        <end position="349"/>
    </location>
</feature>
<feature type="compositionally biased region" description="Polar residues" evidence="1">
    <location>
        <begin position="401"/>
        <end position="410"/>
    </location>
</feature>
<dbReference type="KEGG" id="smo:SELMODRAFT_408169"/>
<name>D8R7F0_SELML</name>
<accession>D8R7F0</accession>
<protein>
    <recommendedName>
        <fullName evidence="4">Sas10 C-terminal domain-containing protein</fullName>
    </recommendedName>
</protein>
<dbReference type="FunCoup" id="D8R7F0">
    <property type="interactions" value="3380"/>
</dbReference>
<dbReference type="GO" id="GO:0000462">
    <property type="term" value="P:maturation of SSU-rRNA from tricistronic rRNA transcript (SSU-rRNA, 5.8S rRNA, LSU-rRNA)"/>
    <property type="evidence" value="ECO:0000318"/>
    <property type="project" value="GO_Central"/>
</dbReference>
<organism evidence="3">
    <name type="scientific">Selaginella moellendorffii</name>
    <name type="common">Spikemoss</name>
    <dbReference type="NCBI Taxonomy" id="88036"/>
    <lineage>
        <taxon>Eukaryota</taxon>
        <taxon>Viridiplantae</taxon>
        <taxon>Streptophyta</taxon>
        <taxon>Embryophyta</taxon>
        <taxon>Tracheophyta</taxon>
        <taxon>Lycopodiopsida</taxon>
        <taxon>Selaginellales</taxon>
        <taxon>Selaginellaceae</taxon>
        <taxon>Selaginella</taxon>
    </lineage>
</organism>
<dbReference type="GO" id="GO:0005730">
    <property type="term" value="C:nucleolus"/>
    <property type="evidence" value="ECO:0000318"/>
    <property type="project" value="GO_Central"/>
</dbReference>
<feature type="region of interest" description="Disordered" evidence="1">
    <location>
        <begin position="47"/>
        <end position="66"/>
    </location>
</feature>
<dbReference type="eggNOG" id="KOG3118">
    <property type="taxonomic scope" value="Eukaryota"/>
</dbReference>
<dbReference type="EMBL" id="GL377573">
    <property type="protein sequence ID" value="EFJ31876.1"/>
    <property type="molecule type" value="Genomic_DNA"/>
</dbReference>
<evidence type="ECO:0008006" key="4">
    <source>
        <dbReference type="Google" id="ProtNLM"/>
    </source>
</evidence>
<keyword evidence="3" id="KW-1185">Reference proteome</keyword>